<accession>A0A0X8X9L6</accession>
<keyword evidence="4" id="KW-1185">Reference proteome</keyword>
<dbReference type="AlphaFoldDB" id="A0A0X8X9L6"/>
<evidence type="ECO:0000313" key="4">
    <source>
        <dbReference type="Proteomes" id="UP000218890"/>
    </source>
</evidence>
<dbReference type="InterPro" id="IPR018520">
    <property type="entry name" value="UPP_synth-like_CS"/>
</dbReference>
<keyword evidence="2" id="KW-0460">Magnesium</keyword>
<keyword evidence="2" id="KW-0133">Cell shape</keyword>
<dbReference type="GO" id="GO:0000287">
    <property type="term" value="F:magnesium ion binding"/>
    <property type="evidence" value="ECO:0007669"/>
    <property type="project" value="UniProtKB-UniRule"/>
</dbReference>
<dbReference type="PANTHER" id="PTHR10291">
    <property type="entry name" value="DEHYDRODOLICHYL DIPHOSPHATE SYNTHASE FAMILY MEMBER"/>
    <property type="match status" value="1"/>
</dbReference>
<dbReference type="PROSITE" id="PS01066">
    <property type="entry name" value="UPP_SYNTHASE"/>
    <property type="match status" value="1"/>
</dbReference>
<feature type="binding site" evidence="2">
    <location>
        <position position="80"/>
    </location>
    <ligand>
        <name>substrate</name>
    </ligand>
</feature>
<evidence type="ECO:0000256" key="1">
    <source>
        <dbReference type="ARBA" id="ARBA00022679"/>
    </source>
</evidence>
<dbReference type="KEGG" id="hhk:HH1059_07630"/>
<dbReference type="NCBIfam" id="NF011405">
    <property type="entry name" value="PRK14830.1"/>
    <property type="match status" value="1"/>
</dbReference>
<name>A0A0X8X9L6_HALHR</name>
<feature type="binding site" evidence="2">
    <location>
        <begin position="30"/>
        <end position="33"/>
    </location>
    <ligand>
        <name>substrate</name>
    </ligand>
</feature>
<dbReference type="OrthoDB" id="4191603at2"/>
<evidence type="ECO:0000256" key="2">
    <source>
        <dbReference type="HAMAP-Rule" id="MF_01139"/>
    </source>
</evidence>
<dbReference type="GO" id="GO:0005829">
    <property type="term" value="C:cytosol"/>
    <property type="evidence" value="ECO:0007669"/>
    <property type="project" value="TreeGrafter"/>
</dbReference>
<feature type="binding site" evidence="2">
    <location>
        <position position="78"/>
    </location>
    <ligand>
        <name>substrate</name>
    </ligand>
</feature>
<dbReference type="InterPro" id="IPR036424">
    <property type="entry name" value="UPP_synth-like_sf"/>
</dbReference>
<feature type="active site" description="Proton acceptor" evidence="2">
    <location>
        <position position="77"/>
    </location>
</feature>
<organism evidence="3 4">
    <name type="scientific">Halorhodospira halochloris</name>
    <name type="common">Ectothiorhodospira halochloris</name>
    <dbReference type="NCBI Taxonomy" id="1052"/>
    <lineage>
        <taxon>Bacteria</taxon>
        <taxon>Pseudomonadati</taxon>
        <taxon>Pseudomonadota</taxon>
        <taxon>Gammaproteobacteria</taxon>
        <taxon>Chromatiales</taxon>
        <taxon>Ectothiorhodospiraceae</taxon>
        <taxon>Halorhodospira</taxon>
    </lineage>
</organism>
<feature type="binding site" evidence="2">
    <location>
        <position position="34"/>
    </location>
    <ligand>
        <name>substrate</name>
    </ligand>
</feature>
<feature type="active site" evidence="2">
    <location>
        <position position="29"/>
    </location>
</feature>
<keyword evidence="2" id="KW-0961">Cell wall biogenesis/degradation</keyword>
<dbReference type="GO" id="GO:0008834">
    <property type="term" value="F:ditrans,polycis-undecaprenyl-diphosphate synthase [(2E,6E)-farnesyl-diphosphate specific] activity"/>
    <property type="evidence" value="ECO:0007669"/>
    <property type="project" value="UniProtKB-UniRule"/>
</dbReference>
<sequence length="261" mass="29741">MDHDEVDVERIVQRLDGVRLPCHVAVVMDGNGRWAQQRGQPRHSGHRAGVRSVRGIVEACARLRIKALTLYAFSSENWRRPVGEIRVLMELFRNALDRELDKLTQNNIRLRFVGERERLERPLQRRLANAEELTADNDGMHLVIATSYGGRWEITEAAKRLAKESASGAIDAAEIDENSLHKALEAPDLPDPDLFIRTGGERRLSNFLLWQLAYTELYFTDTLWPDFGPEDLARAVEDFADRERRFGDVREGGGAELNKDV</sequence>
<feature type="binding site" evidence="2">
    <location>
        <position position="46"/>
    </location>
    <ligand>
        <name>substrate</name>
    </ligand>
</feature>
<dbReference type="RefSeq" id="WP_096408489.1">
    <property type="nucleotide sequence ID" value="NZ_AP017372.2"/>
</dbReference>
<keyword evidence="1 2" id="KW-0808">Transferase</keyword>
<dbReference type="NCBIfam" id="TIGR00055">
    <property type="entry name" value="uppS"/>
    <property type="match status" value="1"/>
</dbReference>
<dbReference type="InterPro" id="IPR001441">
    <property type="entry name" value="UPP_synth-like"/>
</dbReference>
<keyword evidence="2" id="KW-0573">Peptidoglycan synthesis</keyword>
<dbReference type="Proteomes" id="UP000218890">
    <property type="component" value="Chromosome"/>
</dbReference>
<dbReference type="GO" id="GO:0071555">
    <property type="term" value="P:cell wall organization"/>
    <property type="evidence" value="ECO:0007669"/>
    <property type="project" value="UniProtKB-KW"/>
</dbReference>
<comment type="cofactor">
    <cofactor evidence="2">
        <name>Mg(2+)</name>
        <dbReference type="ChEBI" id="CHEBI:18420"/>
    </cofactor>
    <text evidence="2">Binds 2 magnesium ions per subunit.</text>
</comment>
<dbReference type="HAMAP" id="MF_01139">
    <property type="entry name" value="ISPT"/>
    <property type="match status" value="1"/>
</dbReference>
<comment type="similarity">
    <text evidence="2">Belongs to the UPP synthase family.</text>
</comment>
<dbReference type="Gene3D" id="3.40.1180.10">
    <property type="entry name" value="Decaprenyl diphosphate synthase-like"/>
    <property type="match status" value="1"/>
</dbReference>
<dbReference type="GO" id="GO:0008360">
    <property type="term" value="P:regulation of cell shape"/>
    <property type="evidence" value="ECO:0007669"/>
    <property type="project" value="UniProtKB-KW"/>
</dbReference>
<dbReference type="PANTHER" id="PTHR10291:SF0">
    <property type="entry name" value="DEHYDRODOLICHYL DIPHOSPHATE SYNTHASE 2"/>
    <property type="match status" value="1"/>
</dbReference>
<feature type="binding site" evidence="2">
    <location>
        <position position="216"/>
    </location>
    <ligand>
        <name>Mg(2+)</name>
        <dbReference type="ChEBI" id="CHEBI:18420"/>
    </ligand>
</feature>
<dbReference type="SUPFAM" id="SSF64005">
    <property type="entry name" value="Undecaprenyl diphosphate synthase"/>
    <property type="match status" value="1"/>
</dbReference>
<comment type="subunit">
    <text evidence="2">Homodimer.</text>
</comment>
<reference evidence="3" key="1">
    <citation type="submission" date="2016-02" db="EMBL/GenBank/DDBJ databases">
        <title>Halorhodospira halochloris DSM-1059 complete genome, version 2.</title>
        <authorList>
            <person name="Tsukatani Y."/>
        </authorList>
    </citation>
    <scope>NUCLEOTIDE SEQUENCE</scope>
    <source>
        <strain evidence="3">DSM 1059</strain>
    </source>
</reference>
<gene>
    <name evidence="2 3" type="primary">uppS</name>
    <name evidence="3" type="ORF">HH1059_07630</name>
</gene>
<feature type="binding site" evidence="2">
    <location>
        <position position="197"/>
    </location>
    <ligand>
        <name>substrate</name>
    </ligand>
</feature>
<comment type="catalytic activity">
    <reaction evidence="2">
        <text>8 isopentenyl diphosphate + (2E,6E)-farnesyl diphosphate = di-trans,octa-cis-undecaprenyl diphosphate + 8 diphosphate</text>
        <dbReference type="Rhea" id="RHEA:27551"/>
        <dbReference type="ChEBI" id="CHEBI:33019"/>
        <dbReference type="ChEBI" id="CHEBI:58405"/>
        <dbReference type="ChEBI" id="CHEBI:128769"/>
        <dbReference type="ChEBI" id="CHEBI:175763"/>
        <dbReference type="EC" id="2.5.1.31"/>
    </reaction>
</comment>
<dbReference type="Pfam" id="PF01255">
    <property type="entry name" value="Prenyltransf"/>
    <property type="match status" value="1"/>
</dbReference>
<protein>
    <recommendedName>
        <fullName evidence="2">Ditrans,polycis-undecaprenyl-diphosphate synthase ((2E,6E)-farnesyl-diphosphate specific)</fullName>
        <ecNumber evidence="2">2.5.1.31</ecNumber>
    </recommendedName>
    <alternativeName>
        <fullName evidence="2">Ditrans,polycis-undecaprenylcistransferase</fullName>
    </alternativeName>
    <alternativeName>
        <fullName evidence="2">Undecaprenyl diphosphate synthase</fullName>
        <shortName evidence="2">UDS</shortName>
    </alternativeName>
    <alternativeName>
        <fullName evidence="2">Undecaprenyl pyrophosphate synthase</fullName>
        <shortName evidence="2">UPP synthase</shortName>
    </alternativeName>
</protein>
<feature type="binding site" evidence="2">
    <location>
        <begin position="203"/>
        <end position="205"/>
    </location>
    <ligand>
        <name>substrate</name>
    </ligand>
</feature>
<comment type="function">
    <text evidence="2">Catalyzes the sequential condensation of isopentenyl diphosphate (IPP) with (2E,6E)-farnesyl diphosphate (E,E-FPP) to yield (2Z,6Z,10Z,14Z,18Z,22Z,26Z,30Z,34E,38E)-undecaprenyl diphosphate (di-trans,octa-cis-UPP). UPP is the precursor of glycosyl carrier lipid in the biosynthesis of bacterial cell wall polysaccharide components such as peptidoglycan and lipopolysaccharide.</text>
</comment>
<dbReference type="GO" id="GO:0016094">
    <property type="term" value="P:polyprenol biosynthetic process"/>
    <property type="evidence" value="ECO:0007669"/>
    <property type="project" value="TreeGrafter"/>
</dbReference>
<proteinExistence type="inferred from homology"/>
<feature type="binding site" evidence="2">
    <location>
        <position position="42"/>
    </location>
    <ligand>
        <name>substrate</name>
    </ligand>
</feature>
<dbReference type="EMBL" id="AP017372">
    <property type="protein sequence ID" value="BAU57453.1"/>
    <property type="molecule type" value="Genomic_DNA"/>
</dbReference>
<feature type="binding site" evidence="2">
    <location>
        <begin position="74"/>
        <end position="76"/>
    </location>
    <ligand>
        <name>substrate</name>
    </ligand>
</feature>
<evidence type="ECO:0000313" key="3">
    <source>
        <dbReference type="EMBL" id="BAU57453.1"/>
    </source>
</evidence>
<dbReference type="EC" id="2.5.1.31" evidence="2"/>
<feature type="binding site" evidence="2">
    <location>
        <position position="29"/>
    </location>
    <ligand>
        <name>Mg(2+)</name>
        <dbReference type="ChEBI" id="CHEBI:18420"/>
    </ligand>
</feature>
<dbReference type="FunFam" id="3.40.1180.10:FF:000001">
    <property type="entry name" value="(2E,6E)-farnesyl-diphosphate-specific ditrans,polycis-undecaprenyl-diphosphate synthase"/>
    <property type="match status" value="1"/>
</dbReference>
<dbReference type="CDD" id="cd00475">
    <property type="entry name" value="Cis_IPPS"/>
    <property type="match status" value="1"/>
</dbReference>
<keyword evidence="2" id="KW-0479">Metal-binding</keyword>
<dbReference type="GO" id="GO:0009252">
    <property type="term" value="P:peptidoglycan biosynthetic process"/>
    <property type="evidence" value="ECO:0007669"/>
    <property type="project" value="UniProtKB-UniRule"/>
</dbReference>